<dbReference type="InterPro" id="IPR021267">
    <property type="entry name" value="DUF2844"/>
</dbReference>
<reference evidence="2 3" key="1">
    <citation type="submission" date="2016-10" db="EMBL/GenBank/DDBJ databases">
        <authorList>
            <person name="Varghese N."/>
            <person name="Submissions S."/>
        </authorList>
    </citation>
    <scope>NUCLEOTIDE SEQUENCE [LARGE SCALE GENOMIC DNA]</scope>
    <source>
        <strain evidence="2 3">LMG 22274</strain>
    </source>
</reference>
<proteinExistence type="predicted"/>
<keyword evidence="1" id="KW-0732">Signal</keyword>
<dbReference type="RefSeq" id="WP_065060324.1">
    <property type="nucleotide sequence ID" value="NZ_CADFGN010000010.1"/>
</dbReference>
<evidence type="ECO:0000256" key="1">
    <source>
        <dbReference type="SAM" id="SignalP"/>
    </source>
</evidence>
<feature type="chain" id="PRO_5042873581" description="DUF2844 domain-containing protein" evidence="1">
    <location>
        <begin position="36"/>
        <end position="163"/>
    </location>
</feature>
<organism evidence="2 3">
    <name type="scientific">Paraburkholderia tropica</name>
    <dbReference type="NCBI Taxonomy" id="92647"/>
    <lineage>
        <taxon>Bacteria</taxon>
        <taxon>Pseudomonadati</taxon>
        <taxon>Pseudomonadota</taxon>
        <taxon>Betaproteobacteria</taxon>
        <taxon>Burkholderiales</taxon>
        <taxon>Burkholderiaceae</taxon>
        <taxon>Paraburkholderia</taxon>
    </lineage>
</organism>
<comment type="caution">
    <text evidence="2">The sequence shown here is derived from an EMBL/GenBank/DDBJ whole genome shotgun (WGS) entry which is preliminary data.</text>
</comment>
<dbReference type="AlphaFoldDB" id="A0AAQ1GHG6"/>
<gene>
    <name evidence="2" type="ORF">SAMN05216550_11022</name>
</gene>
<name>A0AAQ1GHG6_9BURK</name>
<evidence type="ECO:0008006" key="4">
    <source>
        <dbReference type="Google" id="ProtNLM"/>
    </source>
</evidence>
<evidence type="ECO:0000313" key="2">
    <source>
        <dbReference type="EMBL" id="SEJ88681.1"/>
    </source>
</evidence>
<dbReference type="EMBL" id="FNZM01000010">
    <property type="protein sequence ID" value="SEJ88681.1"/>
    <property type="molecule type" value="Genomic_DNA"/>
</dbReference>
<sequence length="163" mass="16573">MTTCSLTEAGRVTSVARAVTCALVCLAGLPAVAHAALGDIAPAAEAASPPAHSVAGGEARMASYTDAAGTTVNVYIDARSRRIFAYTWQGPATPNLDTLLGPYAATWHSGAAALHAAGGDELHAARVETPSVIVETGGHMRGYIGRAWLPGALPVGITERALQ</sequence>
<dbReference type="Proteomes" id="UP000183529">
    <property type="component" value="Unassembled WGS sequence"/>
</dbReference>
<dbReference type="Pfam" id="PF11005">
    <property type="entry name" value="DUF2844"/>
    <property type="match status" value="1"/>
</dbReference>
<protein>
    <recommendedName>
        <fullName evidence="4">DUF2844 domain-containing protein</fullName>
    </recommendedName>
</protein>
<feature type="signal peptide" evidence="1">
    <location>
        <begin position="1"/>
        <end position="35"/>
    </location>
</feature>
<accession>A0AAQ1GHG6</accession>
<evidence type="ECO:0000313" key="3">
    <source>
        <dbReference type="Proteomes" id="UP000183529"/>
    </source>
</evidence>
<dbReference type="GeneID" id="61301929"/>